<feature type="domain" description="MacB-like periplasmic core" evidence="8">
    <location>
        <begin position="20"/>
        <end position="224"/>
    </location>
</feature>
<evidence type="ECO:0000256" key="4">
    <source>
        <dbReference type="ARBA" id="ARBA00022989"/>
    </source>
</evidence>
<proteinExistence type="predicted"/>
<dbReference type="KEGG" id="fau:Fraau_0695"/>
<dbReference type="InterPro" id="IPR025857">
    <property type="entry name" value="MacB_PCD"/>
</dbReference>
<dbReference type="HOGENOM" id="CLU_625346_0_0_6"/>
<dbReference type="Pfam" id="PF12704">
    <property type="entry name" value="MacB_PCD"/>
    <property type="match status" value="1"/>
</dbReference>
<evidence type="ECO:0000256" key="1">
    <source>
        <dbReference type="ARBA" id="ARBA00004651"/>
    </source>
</evidence>
<dbReference type="GO" id="GO:0005886">
    <property type="term" value="C:plasma membrane"/>
    <property type="evidence" value="ECO:0007669"/>
    <property type="project" value="UniProtKB-SubCell"/>
</dbReference>
<evidence type="ECO:0000313" key="9">
    <source>
        <dbReference type="EMBL" id="AFC85168.1"/>
    </source>
</evidence>
<keyword evidence="10" id="KW-1185">Reference proteome</keyword>
<dbReference type="eggNOG" id="COG0577">
    <property type="taxonomic scope" value="Bacteria"/>
</dbReference>
<dbReference type="AlphaFoldDB" id="H8KYN9"/>
<keyword evidence="3 6" id="KW-0812">Transmembrane</keyword>
<evidence type="ECO:0000313" key="10">
    <source>
        <dbReference type="Proteomes" id="UP000005234"/>
    </source>
</evidence>
<evidence type="ECO:0000259" key="8">
    <source>
        <dbReference type="Pfam" id="PF12704"/>
    </source>
</evidence>
<reference evidence="9" key="1">
    <citation type="submission" date="2012-02" db="EMBL/GenBank/DDBJ databases">
        <title>The complete genome of Frateuria aurantia DSM 6220.</title>
        <authorList>
            <consortium name="US DOE Joint Genome Institute (JGI-PGF)"/>
            <person name="Lucas S."/>
            <person name="Copeland A."/>
            <person name="Lapidus A."/>
            <person name="Glavina del Rio T."/>
            <person name="Dalin E."/>
            <person name="Tice H."/>
            <person name="Bruce D."/>
            <person name="Goodwin L."/>
            <person name="Pitluck S."/>
            <person name="Peters L."/>
            <person name="Ovchinnikova G."/>
            <person name="Teshima H."/>
            <person name="Kyrpides N."/>
            <person name="Mavromatis K."/>
            <person name="Ivanova N."/>
            <person name="Brettin T."/>
            <person name="Detter J.C."/>
            <person name="Han C."/>
            <person name="Larimer F."/>
            <person name="Land M."/>
            <person name="Hauser L."/>
            <person name="Markowitz V."/>
            <person name="Cheng J.-F."/>
            <person name="Hugenholtz P."/>
            <person name="Woyke T."/>
            <person name="Wu D."/>
            <person name="Brambilla E."/>
            <person name="Klenk H.-P."/>
            <person name="Eisen J.A."/>
        </authorList>
    </citation>
    <scope>NUCLEOTIDE SEQUENCE</scope>
    <source>
        <strain evidence="9">DSM 6220</strain>
    </source>
</reference>
<accession>H8KYN9</accession>
<protein>
    <submittedName>
        <fullName evidence="9">ABC-type antimicrobial peptide transport system, permease component</fullName>
    </submittedName>
</protein>
<keyword evidence="4 6" id="KW-1133">Transmembrane helix</keyword>
<gene>
    <name evidence="9" type="ordered locus">Fraau_0695</name>
</gene>
<feature type="transmembrane region" description="Helical" evidence="6">
    <location>
        <begin position="363"/>
        <end position="383"/>
    </location>
</feature>
<dbReference type="Pfam" id="PF02687">
    <property type="entry name" value="FtsX"/>
    <property type="match status" value="1"/>
</dbReference>
<name>H8KYN9_FRAAD</name>
<sequence length="445" mass="48697">MWGYALGLAWKGLGRFPKSSLLAVMTVALGLAAAMCTLTLLHVLSTDPLPGRSQHLYSPYVDTVQGRLKGIWKNPANGVQWQMNVMKPADAQALLTPDRSVRQAAINETTAYISADGSRKHVNQNLLLTTHGFAAMFGLPLLQGRFWSAGEEQSPLAVISIDLARRLFGPASAIDKLVHIGKADFRIIGVSAPYRPEPHFFSMNQQWTFDASRQDDVYLPLQAALGAGITASESGSCDEHTKGGSGLLSDISQPRDLTHCEWLIPWVELDTPAQVAGYEAFVRHYAEDHRPLGRKPLSRLDSVAGWMRQNRVIPDHARLNLWLAVGFGLLCMVNVTGLLTARFLRRSQEVSIRRAIGATRRDIFAQCLFESCGICIVGGLLALPLTQAGLWILRHQQGDYNALARLDPAMFAALFLIAVLTGLLVGSIPAWRATRVSPGLHLKAV</sequence>
<dbReference type="EMBL" id="CP003350">
    <property type="protein sequence ID" value="AFC85168.1"/>
    <property type="molecule type" value="Genomic_DNA"/>
</dbReference>
<evidence type="ECO:0000256" key="5">
    <source>
        <dbReference type="ARBA" id="ARBA00023136"/>
    </source>
</evidence>
<dbReference type="InterPro" id="IPR003838">
    <property type="entry name" value="ABC3_permease_C"/>
</dbReference>
<dbReference type="Proteomes" id="UP000005234">
    <property type="component" value="Chromosome"/>
</dbReference>
<dbReference type="STRING" id="767434.Fraau_0695"/>
<evidence type="ECO:0000256" key="3">
    <source>
        <dbReference type="ARBA" id="ARBA00022692"/>
    </source>
</evidence>
<organism evidence="9 10">
    <name type="scientific">Frateuria aurantia (strain ATCC 33424 / DSM 6220 / KCTC 2777 / LMG 1558 / NBRC 3245 / NCIMB 13370)</name>
    <name type="common">Acetobacter aurantius</name>
    <dbReference type="NCBI Taxonomy" id="767434"/>
    <lineage>
        <taxon>Bacteria</taxon>
        <taxon>Pseudomonadati</taxon>
        <taxon>Pseudomonadota</taxon>
        <taxon>Gammaproteobacteria</taxon>
        <taxon>Lysobacterales</taxon>
        <taxon>Rhodanobacteraceae</taxon>
        <taxon>Frateuria</taxon>
    </lineage>
</organism>
<keyword evidence="5 6" id="KW-0472">Membrane</keyword>
<feature type="transmembrane region" description="Helical" evidence="6">
    <location>
        <begin position="409"/>
        <end position="431"/>
    </location>
</feature>
<comment type="subcellular location">
    <subcellularLocation>
        <location evidence="1">Cell membrane</location>
        <topology evidence="1">Multi-pass membrane protein</topology>
    </subcellularLocation>
</comment>
<feature type="domain" description="ABC3 transporter permease C-terminal" evidence="7">
    <location>
        <begin position="324"/>
        <end position="438"/>
    </location>
</feature>
<dbReference type="PANTHER" id="PTHR30572:SF18">
    <property type="entry name" value="ABC-TYPE MACROLIDE FAMILY EXPORT SYSTEM PERMEASE COMPONENT 2"/>
    <property type="match status" value="1"/>
</dbReference>
<dbReference type="PANTHER" id="PTHR30572">
    <property type="entry name" value="MEMBRANE COMPONENT OF TRANSPORTER-RELATED"/>
    <property type="match status" value="1"/>
</dbReference>
<dbReference type="GO" id="GO:0022857">
    <property type="term" value="F:transmembrane transporter activity"/>
    <property type="evidence" value="ECO:0007669"/>
    <property type="project" value="TreeGrafter"/>
</dbReference>
<dbReference type="InterPro" id="IPR050250">
    <property type="entry name" value="Macrolide_Exporter_MacB"/>
</dbReference>
<keyword evidence="2" id="KW-1003">Cell membrane</keyword>
<evidence type="ECO:0000259" key="7">
    <source>
        <dbReference type="Pfam" id="PF02687"/>
    </source>
</evidence>
<feature type="transmembrane region" description="Helical" evidence="6">
    <location>
        <begin position="321"/>
        <end position="343"/>
    </location>
</feature>
<evidence type="ECO:0000256" key="6">
    <source>
        <dbReference type="SAM" id="Phobius"/>
    </source>
</evidence>
<evidence type="ECO:0000256" key="2">
    <source>
        <dbReference type="ARBA" id="ARBA00022475"/>
    </source>
</evidence>
<feature type="transmembrane region" description="Helical" evidence="6">
    <location>
        <begin position="21"/>
        <end position="44"/>
    </location>
</feature>